<dbReference type="InterPro" id="IPR008201">
    <property type="entry name" value="HepT-like"/>
</dbReference>
<name>A0A2U1SPA1_METSR</name>
<dbReference type="RefSeq" id="WP_108917705.1">
    <property type="nucleotide sequence ID" value="NZ_BGJY01000001.1"/>
</dbReference>
<dbReference type="Proteomes" id="UP000316781">
    <property type="component" value="Unassembled WGS sequence"/>
</dbReference>
<accession>A0A2U1SPA1</accession>
<dbReference type="PANTHER" id="PTHR34139:SF1">
    <property type="entry name" value="RNASE MJ1380-RELATED"/>
    <property type="match status" value="1"/>
</dbReference>
<evidence type="ECO:0000256" key="2">
    <source>
        <dbReference type="ARBA" id="ARBA00022649"/>
    </source>
</evidence>
<dbReference type="Pfam" id="PF01934">
    <property type="entry name" value="HepT-like"/>
    <property type="match status" value="1"/>
</dbReference>
<reference evidence="7 9" key="3">
    <citation type="submission" date="2019-07" db="EMBL/GenBank/DDBJ databases">
        <title>Ln-dependent methylotrophs.</title>
        <authorList>
            <person name="Tani A."/>
        </authorList>
    </citation>
    <scope>NUCLEOTIDE SEQUENCE [LARGE SCALE GENOMIC DNA]</scope>
    <source>
        <strain evidence="7 9">SM89A</strain>
    </source>
</reference>
<evidence type="ECO:0000256" key="3">
    <source>
        <dbReference type="ARBA" id="ARBA00022722"/>
    </source>
</evidence>
<dbReference type="GO" id="GO:0000166">
    <property type="term" value="F:nucleotide binding"/>
    <property type="evidence" value="ECO:0007669"/>
    <property type="project" value="UniProtKB-KW"/>
</dbReference>
<dbReference type="PANTHER" id="PTHR34139">
    <property type="entry name" value="UPF0331 PROTEIN MJ0127"/>
    <property type="match status" value="1"/>
</dbReference>
<dbReference type="GO" id="GO:0016787">
    <property type="term" value="F:hydrolase activity"/>
    <property type="evidence" value="ECO:0007669"/>
    <property type="project" value="UniProtKB-KW"/>
</dbReference>
<keyword evidence="4" id="KW-0547">Nucleotide-binding</keyword>
<keyword evidence="3" id="KW-0540">Nuclease</keyword>
<reference evidence="6" key="2">
    <citation type="submission" date="2018-02" db="EMBL/GenBank/DDBJ databases">
        <authorList>
            <person name="Cohen D.B."/>
            <person name="Kent A.D."/>
        </authorList>
    </citation>
    <scope>NUCLEOTIDE SEQUENCE</scope>
    <source>
        <strain evidence="6">DSM 17706</strain>
    </source>
</reference>
<reference evidence="6 8" key="1">
    <citation type="journal article" date="2018" name="Appl. Microbiol. Biotechnol.">
        <title>Co-cultivation of the strictly anaerobic methanogen Methanosarcina barkeri with aerobic methanotrophs in an oxygen-limited membrane bioreactor.</title>
        <authorList>
            <person name="In 't Zandt M.H."/>
            <person name="van den Bosch T.J.M."/>
            <person name="Rijkers R."/>
            <person name="van Kessel M.A.H.J."/>
            <person name="Jetten M.S.M."/>
            <person name="Welte C.U."/>
        </authorList>
    </citation>
    <scope>NUCLEOTIDE SEQUENCE [LARGE SCALE GENOMIC DNA]</scope>
    <source>
        <strain evidence="6 8">DSM 17706</strain>
    </source>
</reference>
<dbReference type="AlphaFoldDB" id="A0A2U1SPA1"/>
<protein>
    <submittedName>
        <fullName evidence="7">DUF86 domain-containing protein</fullName>
    </submittedName>
</protein>
<sequence>MAIPSNVPRLQDILEAIERIHECMAEASLDDFEADWRRQWLVERGVEIISEASRHLDDELKTRHPEIPWRKVAGIGNVLRHSYETVAAAVLWKLAQSDLQPLEKVCRAELESIRKKPVSD</sequence>
<evidence type="ECO:0000313" key="6">
    <source>
        <dbReference type="EMBL" id="PWB93441.1"/>
    </source>
</evidence>
<evidence type="ECO:0000256" key="1">
    <source>
        <dbReference type="ARBA" id="ARBA00022553"/>
    </source>
</evidence>
<organism evidence="6 8">
    <name type="scientific">Methylosinus sporium</name>
    <dbReference type="NCBI Taxonomy" id="428"/>
    <lineage>
        <taxon>Bacteria</taxon>
        <taxon>Pseudomonadati</taxon>
        <taxon>Pseudomonadota</taxon>
        <taxon>Alphaproteobacteria</taxon>
        <taxon>Hyphomicrobiales</taxon>
        <taxon>Methylocystaceae</taxon>
        <taxon>Methylosinus</taxon>
    </lineage>
</organism>
<evidence type="ECO:0000256" key="4">
    <source>
        <dbReference type="ARBA" id="ARBA00022741"/>
    </source>
</evidence>
<evidence type="ECO:0000313" key="9">
    <source>
        <dbReference type="Proteomes" id="UP000316781"/>
    </source>
</evidence>
<dbReference type="EMBL" id="PUIV01000021">
    <property type="protein sequence ID" value="PWB93441.1"/>
    <property type="molecule type" value="Genomic_DNA"/>
</dbReference>
<evidence type="ECO:0000313" key="7">
    <source>
        <dbReference type="EMBL" id="TRL38403.1"/>
    </source>
</evidence>
<dbReference type="EMBL" id="VJMF01000001">
    <property type="protein sequence ID" value="TRL38403.1"/>
    <property type="molecule type" value="Genomic_DNA"/>
</dbReference>
<dbReference type="InterPro" id="IPR051813">
    <property type="entry name" value="HepT_RNase_toxin"/>
</dbReference>
<keyword evidence="1" id="KW-0597">Phosphoprotein</keyword>
<keyword evidence="2" id="KW-1277">Toxin-antitoxin system</keyword>
<evidence type="ECO:0000313" key="8">
    <source>
        <dbReference type="Proteomes" id="UP000245137"/>
    </source>
</evidence>
<keyword evidence="5" id="KW-0378">Hydrolase</keyword>
<keyword evidence="8" id="KW-1185">Reference proteome</keyword>
<dbReference type="GO" id="GO:0110001">
    <property type="term" value="C:toxin-antitoxin complex"/>
    <property type="evidence" value="ECO:0007669"/>
    <property type="project" value="InterPro"/>
</dbReference>
<dbReference type="GO" id="GO:0004540">
    <property type="term" value="F:RNA nuclease activity"/>
    <property type="evidence" value="ECO:0007669"/>
    <property type="project" value="InterPro"/>
</dbReference>
<evidence type="ECO:0000256" key="5">
    <source>
        <dbReference type="ARBA" id="ARBA00022801"/>
    </source>
</evidence>
<comment type="caution">
    <text evidence="6">The sequence shown here is derived from an EMBL/GenBank/DDBJ whole genome shotgun (WGS) entry which is preliminary data.</text>
</comment>
<dbReference type="OrthoDB" id="4829434at2"/>
<proteinExistence type="predicted"/>
<dbReference type="Proteomes" id="UP000245137">
    <property type="component" value="Unassembled WGS sequence"/>
</dbReference>
<gene>
    <name evidence="6" type="ORF">C5689_13025</name>
    <name evidence="7" type="ORF">FM996_00090</name>
</gene>